<protein>
    <submittedName>
        <fullName evidence="1">Uncharacterized protein</fullName>
    </submittedName>
</protein>
<dbReference type="EMBL" id="KN833814">
    <property type="protein sequence ID" value="KIK18055.1"/>
    <property type="molecule type" value="Genomic_DNA"/>
</dbReference>
<sequence length="83" mass="9163">PSTISGARLRNLLGIDRMSSAIRHSFDCVAACARILGMLFTELTPSVVRRRLFQSTYISSQSKVRMLICSCSNPVSKTFPDVP</sequence>
<feature type="non-terminal residue" evidence="1">
    <location>
        <position position="83"/>
    </location>
</feature>
<gene>
    <name evidence="1" type="ORF">PISMIDRAFT_684646</name>
</gene>
<feature type="non-terminal residue" evidence="1">
    <location>
        <position position="1"/>
    </location>
</feature>
<organism evidence="1 2">
    <name type="scientific">Pisolithus microcarpus 441</name>
    <dbReference type="NCBI Taxonomy" id="765257"/>
    <lineage>
        <taxon>Eukaryota</taxon>
        <taxon>Fungi</taxon>
        <taxon>Dikarya</taxon>
        <taxon>Basidiomycota</taxon>
        <taxon>Agaricomycotina</taxon>
        <taxon>Agaricomycetes</taxon>
        <taxon>Agaricomycetidae</taxon>
        <taxon>Boletales</taxon>
        <taxon>Sclerodermatineae</taxon>
        <taxon>Pisolithaceae</taxon>
        <taxon>Pisolithus</taxon>
    </lineage>
</organism>
<proteinExistence type="predicted"/>
<dbReference type="Proteomes" id="UP000054018">
    <property type="component" value="Unassembled WGS sequence"/>
</dbReference>
<evidence type="ECO:0000313" key="1">
    <source>
        <dbReference type="EMBL" id="KIK18055.1"/>
    </source>
</evidence>
<reference evidence="1 2" key="1">
    <citation type="submission" date="2014-04" db="EMBL/GenBank/DDBJ databases">
        <authorList>
            <consortium name="DOE Joint Genome Institute"/>
            <person name="Kuo A."/>
            <person name="Kohler A."/>
            <person name="Costa M.D."/>
            <person name="Nagy L.G."/>
            <person name="Floudas D."/>
            <person name="Copeland A."/>
            <person name="Barry K.W."/>
            <person name="Cichocki N."/>
            <person name="Veneault-Fourrey C."/>
            <person name="LaButti K."/>
            <person name="Lindquist E.A."/>
            <person name="Lipzen A."/>
            <person name="Lundell T."/>
            <person name="Morin E."/>
            <person name="Murat C."/>
            <person name="Sun H."/>
            <person name="Tunlid A."/>
            <person name="Henrissat B."/>
            <person name="Grigoriev I.V."/>
            <person name="Hibbett D.S."/>
            <person name="Martin F."/>
            <person name="Nordberg H.P."/>
            <person name="Cantor M.N."/>
            <person name="Hua S.X."/>
        </authorList>
    </citation>
    <scope>NUCLEOTIDE SEQUENCE [LARGE SCALE GENOMIC DNA]</scope>
    <source>
        <strain evidence="1 2">441</strain>
    </source>
</reference>
<dbReference type="HOGENOM" id="CLU_2549257_0_0_1"/>
<accession>A0A0C9Y001</accession>
<reference evidence="2" key="2">
    <citation type="submission" date="2015-01" db="EMBL/GenBank/DDBJ databases">
        <title>Evolutionary Origins and Diversification of the Mycorrhizal Mutualists.</title>
        <authorList>
            <consortium name="DOE Joint Genome Institute"/>
            <consortium name="Mycorrhizal Genomics Consortium"/>
            <person name="Kohler A."/>
            <person name="Kuo A."/>
            <person name="Nagy L.G."/>
            <person name="Floudas D."/>
            <person name="Copeland A."/>
            <person name="Barry K.W."/>
            <person name="Cichocki N."/>
            <person name="Veneault-Fourrey C."/>
            <person name="LaButti K."/>
            <person name="Lindquist E.A."/>
            <person name="Lipzen A."/>
            <person name="Lundell T."/>
            <person name="Morin E."/>
            <person name="Murat C."/>
            <person name="Riley R."/>
            <person name="Ohm R."/>
            <person name="Sun H."/>
            <person name="Tunlid A."/>
            <person name="Henrissat B."/>
            <person name="Grigoriev I.V."/>
            <person name="Hibbett D.S."/>
            <person name="Martin F."/>
        </authorList>
    </citation>
    <scope>NUCLEOTIDE SEQUENCE [LARGE SCALE GENOMIC DNA]</scope>
    <source>
        <strain evidence="2">441</strain>
    </source>
</reference>
<keyword evidence="2" id="KW-1185">Reference proteome</keyword>
<dbReference type="AlphaFoldDB" id="A0A0C9Y001"/>
<evidence type="ECO:0000313" key="2">
    <source>
        <dbReference type="Proteomes" id="UP000054018"/>
    </source>
</evidence>
<name>A0A0C9Y001_9AGAM</name>